<dbReference type="InterPro" id="IPR029044">
    <property type="entry name" value="Nucleotide-diphossugar_trans"/>
</dbReference>
<dbReference type="EMBL" id="FNHG01000005">
    <property type="protein sequence ID" value="SDM13049.1"/>
    <property type="molecule type" value="Genomic_DNA"/>
</dbReference>
<dbReference type="Gene3D" id="3.90.550.10">
    <property type="entry name" value="Spore Coat Polysaccharide Biosynthesis Protein SpsA, Chain A"/>
    <property type="match status" value="1"/>
</dbReference>
<dbReference type="GO" id="GO:0008781">
    <property type="term" value="F:N-acylneuraminate cytidylyltransferase activity"/>
    <property type="evidence" value="ECO:0007669"/>
    <property type="project" value="TreeGrafter"/>
</dbReference>
<dbReference type="OrthoDB" id="9805604at2"/>
<dbReference type="Pfam" id="PF02348">
    <property type="entry name" value="CTP_transf_3"/>
    <property type="match status" value="1"/>
</dbReference>
<evidence type="ECO:0000313" key="2">
    <source>
        <dbReference type="Proteomes" id="UP000199759"/>
    </source>
</evidence>
<protein>
    <submittedName>
        <fullName evidence="1">CMP-N-acetylneuraminic acid synthetase</fullName>
    </submittedName>
</protein>
<proteinExistence type="predicted"/>
<dbReference type="SUPFAM" id="SSF53448">
    <property type="entry name" value="Nucleotide-diphospho-sugar transferases"/>
    <property type="match status" value="1"/>
</dbReference>
<dbReference type="PANTHER" id="PTHR21485:SF3">
    <property type="entry name" value="N-ACYLNEURAMINATE CYTIDYLYLTRANSFERASE"/>
    <property type="match status" value="1"/>
</dbReference>
<accession>A0A1G9QPV8</accession>
<dbReference type="PANTHER" id="PTHR21485">
    <property type="entry name" value="HAD SUPERFAMILY MEMBERS CMAS AND KDSC"/>
    <property type="match status" value="1"/>
</dbReference>
<reference evidence="1 2" key="1">
    <citation type="submission" date="2016-10" db="EMBL/GenBank/DDBJ databases">
        <authorList>
            <person name="de Groot N.N."/>
        </authorList>
    </citation>
    <scope>NUCLEOTIDE SEQUENCE [LARGE SCALE GENOMIC DNA]</scope>
    <source>
        <strain evidence="1 2">DSM 16077</strain>
    </source>
</reference>
<evidence type="ECO:0000313" key="1">
    <source>
        <dbReference type="EMBL" id="SDM13049.1"/>
    </source>
</evidence>
<dbReference type="InterPro" id="IPR003329">
    <property type="entry name" value="Cytidylyl_trans"/>
</dbReference>
<sequence length="222" mass="24629">MIPARMGSQRLKKKNLAPLAGIPLIRRAVRRCQAAGCFDRIIVNSENVEFRDHAIAEGAEFHERPDWLGGHDATSEDFVGEFMRAHPSERLYQVHSIAPLASADHIRRFVEFAEAGELDTVLSCVEEQIECAIAGEPVNFTFDSKTNSQDLRALQRITWSLTSWTPSIFLEAQDAGRCATYAGRVGIMPLDRWSGHVIKTQEDLDIAEALLSHLGDGPQFGG</sequence>
<dbReference type="InterPro" id="IPR050793">
    <property type="entry name" value="CMP-NeuNAc_synthase"/>
</dbReference>
<dbReference type="AlphaFoldDB" id="A0A1G9QPV8"/>
<dbReference type="STRING" id="144026.SAMN04488568_105116"/>
<gene>
    <name evidence="1" type="ORF">SAMN04488568_105116</name>
</gene>
<dbReference type="Proteomes" id="UP000199759">
    <property type="component" value="Unassembled WGS sequence"/>
</dbReference>
<keyword evidence="2" id="KW-1185">Reference proteome</keyword>
<organism evidence="1 2">
    <name type="scientific">Maricaulis salignorans</name>
    <dbReference type="NCBI Taxonomy" id="144026"/>
    <lineage>
        <taxon>Bacteria</taxon>
        <taxon>Pseudomonadati</taxon>
        <taxon>Pseudomonadota</taxon>
        <taxon>Alphaproteobacteria</taxon>
        <taxon>Maricaulales</taxon>
        <taxon>Maricaulaceae</taxon>
        <taxon>Maricaulis</taxon>
    </lineage>
</organism>
<name>A0A1G9QPV8_9PROT</name>